<evidence type="ECO:0000313" key="4">
    <source>
        <dbReference type="EMBL" id="QUC17164.1"/>
    </source>
</evidence>
<dbReference type="Gene3D" id="3.40.50.1110">
    <property type="entry name" value="SGNH hydrolase"/>
    <property type="match status" value="1"/>
</dbReference>
<feature type="signal peptide" evidence="2">
    <location>
        <begin position="1"/>
        <end position="18"/>
    </location>
</feature>
<accession>A0A1B5L931</accession>
<dbReference type="OrthoDB" id="1600564at2759"/>
<evidence type="ECO:0000313" key="5">
    <source>
        <dbReference type="Proteomes" id="UP000027002"/>
    </source>
</evidence>
<dbReference type="GeneID" id="66062183"/>
<keyword evidence="5" id="KW-1185">Reference proteome</keyword>
<evidence type="ECO:0000256" key="2">
    <source>
        <dbReference type="SAM" id="SignalP"/>
    </source>
</evidence>
<dbReference type="PANTHER" id="PTHR45648">
    <property type="entry name" value="GDSL LIPASE/ACYLHYDROLASE FAMILY PROTEIN (AFU_ORTHOLOGUE AFUA_4G14700)"/>
    <property type="match status" value="1"/>
</dbReference>
<reference evidence="3" key="1">
    <citation type="journal article" date="2016" name="Genome Announc.">
        <title>Genome Sequence of Ustilaginoidea virens IPU010, a Rice Pathogenic Fungus Causing False Smut.</title>
        <authorList>
            <person name="Kumagai T."/>
            <person name="Ishii T."/>
            <person name="Terai G."/>
            <person name="Umemura M."/>
            <person name="Machida M."/>
            <person name="Asai K."/>
        </authorList>
    </citation>
    <scope>NUCLEOTIDE SEQUENCE [LARGE SCALE GENOMIC DNA]</scope>
    <source>
        <strain evidence="3">IPU010</strain>
    </source>
</reference>
<keyword evidence="2" id="KW-0732">Signal</keyword>
<gene>
    <name evidence="4" type="ORF">UV8b_01405</name>
    <name evidence="3" type="ORF">UVI_02062840</name>
</gene>
<dbReference type="InterPro" id="IPR036514">
    <property type="entry name" value="SGNH_hydro_sf"/>
</dbReference>
<feature type="chain" id="PRO_5036306073" description="Acetyl esterase" evidence="2">
    <location>
        <begin position="19"/>
        <end position="326"/>
    </location>
</feature>
<dbReference type="RefSeq" id="XP_042994837.1">
    <property type="nucleotide sequence ID" value="XM_043138903.1"/>
</dbReference>
<dbReference type="KEGG" id="uvi:66062183"/>
<dbReference type="InterPro" id="IPR051058">
    <property type="entry name" value="GDSL_Est/Lipase"/>
</dbReference>
<sequence>MLPLALLAPALEAAAAAAHSHGLPPPSNLVTFGDSYTDEGRYSYFAQHAAAPPVGALLPPSGNTASGGYSWGRLVANATAAKYYNYAVSGAMCTNNFDSRTLAAINAPFPSVLEYQVPAFESDARNRSLYPDRAARNTVYALWIGTNDLGFDGLQGDRQKPNATVATYLDCVWSVFDRVYRAGGRRFVLLNQVPLDRAPMYAASSSAGNRANTMLQYTTAVNTMFAYGAPLHVSLRRRWPGATLALFDVHSLFMDVIANPGGYLDAPANVASSWRVCASTCVDSKSPKSVFMWLDSLHPSERMHQIVAKNFISVVNGRSKYATYYL</sequence>
<name>A0A1B5L931_USTVR</name>
<dbReference type="Proteomes" id="UP000054053">
    <property type="component" value="Unassembled WGS sequence"/>
</dbReference>
<dbReference type="InterPro" id="IPR001087">
    <property type="entry name" value="GDSL"/>
</dbReference>
<dbReference type="Proteomes" id="UP000027002">
    <property type="component" value="Chromosome 1"/>
</dbReference>
<dbReference type="AlphaFoldDB" id="A0A1B5L931"/>
<reference evidence="6" key="2">
    <citation type="journal article" date="2016" name="Genome Announc.">
        <title>Genome sequence of Ustilaginoidea virens IPU010, a rice pathogenic fungus causing false smut.</title>
        <authorList>
            <person name="Kumagai T."/>
            <person name="Ishii T."/>
            <person name="Terai G."/>
            <person name="Umemura M."/>
            <person name="Machida M."/>
            <person name="Asai K."/>
        </authorList>
    </citation>
    <scope>NUCLEOTIDE SEQUENCE [LARGE SCALE GENOMIC DNA]</scope>
    <source>
        <strain evidence="6">IPU010</strain>
    </source>
</reference>
<dbReference type="GO" id="GO:0016788">
    <property type="term" value="F:hydrolase activity, acting on ester bonds"/>
    <property type="evidence" value="ECO:0007669"/>
    <property type="project" value="InterPro"/>
</dbReference>
<dbReference type="PANTHER" id="PTHR45648:SF22">
    <property type="entry name" value="GDSL LIPASE_ACYLHYDROLASE FAMILY PROTEIN (AFU_ORTHOLOGUE AFUA_4G14700)"/>
    <property type="match status" value="1"/>
</dbReference>
<evidence type="ECO:0000313" key="3">
    <source>
        <dbReference type="EMBL" id="GAO19929.1"/>
    </source>
</evidence>
<dbReference type="SUPFAM" id="SSF52266">
    <property type="entry name" value="SGNH hydrolase"/>
    <property type="match status" value="1"/>
</dbReference>
<evidence type="ECO:0000256" key="1">
    <source>
        <dbReference type="ARBA" id="ARBA00022801"/>
    </source>
</evidence>
<dbReference type="EMBL" id="CP072753">
    <property type="protein sequence ID" value="QUC17164.1"/>
    <property type="molecule type" value="Genomic_DNA"/>
</dbReference>
<proteinExistence type="predicted"/>
<dbReference type="EMBL" id="BBTG02000079">
    <property type="protein sequence ID" value="GAO19929.1"/>
    <property type="molecule type" value="Genomic_DNA"/>
</dbReference>
<keyword evidence="1" id="KW-0378">Hydrolase</keyword>
<organism evidence="3 6">
    <name type="scientific">Ustilaginoidea virens</name>
    <name type="common">Rice false smut fungus</name>
    <name type="synonym">Villosiclava virens</name>
    <dbReference type="NCBI Taxonomy" id="1159556"/>
    <lineage>
        <taxon>Eukaryota</taxon>
        <taxon>Fungi</taxon>
        <taxon>Dikarya</taxon>
        <taxon>Ascomycota</taxon>
        <taxon>Pezizomycotina</taxon>
        <taxon>Sordariomycetes</taxon>
        <taxon>Hypocreomycetidae</taxon>
        <taxon>Hypocreales</taxon>
        <taxon>Clavicipitaceae</taxon>
        <taxon>Ustilaginoidea</taxon>
    </lineage>
</organism>
<dbReference type="Pfam" id="PF00657">
    <property type="entry name" value="Lipase_GDSL"/>
    <property type="match status" value="1"/>
</dbReference>
<evidence type="ECO:0000313" key="6">
    <source>
        <dbReference type="Proteomes" id="UP000054053"/>
    </source>
</evidence>
<evidence type="ECO:0008006" key="7">
    <source>
        <dbReference type="Google" id="ProtNLM"/>
    </source>
</evidence>
<reference evidence="4" key="3">
    <citation type="submission" date="2020-03" db="EMBL/GenBank/DDBJ databases">
        <title>A mixture of massive structural variations and highly conserved coding sequences in Ustilaginoidea virens genome.</title>
        <authorList>
            <person name="Zhang K."/>
            <person name="Zhao Z."/>
            <person name="Zhang Z."/>
            <person name="Li Y."/>
            <person name="Hsiang T."/>
            <person name="Sun W."/>
        </authorList>
    </citation>
    <scope>NUCLEOTIDE SEQUENCE</scope>
    <source>
        <strain evidence="4">UV-8b</strain>
    </source>
</reference>
<dbReference type="CDD" id="cd01846">
    <property type="entry name" value="fatty_acyltransferase_like"/>
    <property type="match status" value="1"/>
</dbReference>
<protein>
    <recommendedName>
        <fullName evidence="7">Acetyl esterase</fullName>
    </recommendedName>
</protein>